<keyword evidence="4" id="KW-1133">Transmembrane helix</keyword>
<dbReference type="NCBIfam" id="TIGR04409">
    <property type="entry name" value="LptC_YrbK"/>
    <property type="match status" value="1"/>
</dbReference>
<dbReference type="GO" id="GO:0015221">
    <property type="term" value="F:lipopolysaccharide transmembrane transporter activity"/>
    <property type="evidence" value="ECO:0007669"/>
    <property type="project" value="InterPro"/>
</dbReference>
<keyword evidence="1" id="KW-1003">Cell membrane</keyword>
<name>A0A381PQS6_9ZZZZ</name>
<dbReference type="GO" id="GO:0005886">
    <property type="term" value="C:plasma membrane"/>
    <property type="evidence" value="ECO:0007669"/>
    <property type="project" value="InterPro"/>
</dbReference>
<dbReference type="PANTHER" id="PTHR37481">
    <property type="entry name" value="LIPOPOLYSACCHARIDE EXPORT SYSTEM PROTEIN LPTC"/>
    <property type="match status" value="1"/>
</dbReference>
<evidence type="ECO:0008006" key="7">
    <source>
        <dbReference type="Google" id="ProtNLM"/>
    </source>
</evidence>
<organism evidence="6">
    <name type="scientific">marine metagenome</name>
    <dbReference type="NCBI Taxonomy" id="408172"/>
    <lineage>
        <taxon>unclassified sequences</taxon>
        <taxon>metagenomes</taxon>
        <taxon>ecological metagenomes</taxon>
    </lineage>
</organism>
<evidence type="ECO:0000256" key="4">
    <source>
        <dbReference type="ARBA" id="ARBA00022989"/>
    </source>
</evidence>
<protein>
    <recommendedName>
        <fullName evidence="7">LPS export ABC transporter periplasmic protein LptC</fullName>
    </recommendedName>
</protein>
<keyword evidence="5" id="KW-0472">Membrane</keyword>
<dbReference type="PANTHER" id="PTHR37481:SF1">
    <property type="entry name" value="LIPOPOLYSACCHARIDE EXPORT SYSTEM PROTEIN LPTC"/>
    <property type="match status" value="1"/>
</dbReference>
<dbReference type="GO" id="GO:0017089">
    <property type="term" value="F:glycolipid transfer activity"/>
    <property type="evidence" value="ECO:0007669"/>
    <property type="project" value="TreeGrafter"/>
</dbReference>
<gene>
    <name evidence="6" type="ORF">METZ01_LOCUS22240</name>
</gene>
<dbReference type="InterPro" id="IPR026265">
    <property type="entry name" value="LptC"/>
</dbReference>
<proteinExistence type="predicted"/>
<reference evidence="6" key="1">
    <citation type="submission" date="2018-05" db="EMBL/GenBank/DDBJ databases">
        <authorList>
            <person name="Lanie J.A."/>
            <person name="Ng W.-L."/>
            <person name="Kazmierczak K.M."/>
            <person name="Andrzejewski T.M."/>
            <person name="Davidsen T.M."/>
            <person name="Wayne K.J."/>
            <person name="Tettelin H."/>
            <person name="Glass J.I."/>
            <person name="Rusch D."/>
            <person name="Podicherti R."/>
            <person name="Tsui H.-C.T."/>
            <person name="Winkler M.E."/>
        </authorList>
    </citation>
    <scope>NUCLEOTIDE SEQUENCE</scope>
</reference>
<evidence type="ECO:0000256" key="5">
    <source>
        <dbReference type="ARBA" id="ARBA00023136"/>
    </source>
</evidence>
<evidence type="ECO:0000256" key="3">
    <source>
        <dbReference type="ARBA" id="ARBA00022692"/>
    </source>
</evidence>
<evidence type="ECO:0000256" key="2">
    <source>
        <dbReference type="ARBA" id="ARBA00022519"/>
    </source>
</evidence>
<dbReference type="InterPro" id="IPR052363">
    <property type="entry name" value="LPS_export_LptC"/>
</dbReference>
<keyword evidence="2" id="KW-0997">Cell inner membrane</keyword>
<sequence>MQRISLFLIPGLIAVVLFVVISSFESISNVPDPQYDRAHLKFDAYSAGINTVLYARDGTINYTLQATSQTHYSDEARTELKNPLIQLYQQGNSHWNIVANSGRISATPAENDETTHLIELLGSVEAYSIDEFGNRTVLSSEFLSLNPQMETLETDQAVTLVTTNFQQTSIGMFVDLTTEEIFFHRSNRGSYERISN</sequence>
<dbReference type="GO" id="GO:0030288">
    <property type="term" value="C:outer membrane-bounded periplasmic space"/>
    <property type="evidence" value="ECO:0007669"/>
    <property type="project" value="TreeGrafter"/>
</dbReference>
<evidence type="ECO:0000256" key="1">
    <source>
        <dbReference type="ARBA" id="ARBA00022475"/>
    </source>
</evidence>
<dbReference type="InterPro" id="IPR010664">
    <property type="entry name" value="LipoPS_assembly_LptC-rel"/>
</dbReference>
<evidence type="ECO:0000313" key="6">
    <source>
        <dbReference type="EMBL" id="SUZ69386.1"/>
    </source>
</evidence>
<keyword evidence="3" id="KW-0812">Transmembrane</keyword>
<accession>A0A381PQS6</accession>
<dbReference type="EMBL" id="UINC01001061">
    <property type="protein sequence ID" value="SUZ69386.1"/>
    <property type="molecule type" value="Genomic_DNA"/>
</dbReference>
<dbReference type="Gene3D" id="2.60.450.10">
    <property type="entry name" value="Lipopolysaccharide (LPS) transport protein A like domain"/>
    <property type="match status" value="1"/>
</dbReference>
<dbReference type="Pfam" id="PF06835">
    <property type="entry name" value="LptC"/>
    <property type="match status" value="1"/>
</dbReference>
<dbReference type="AlphaFoldDB" id="A0A381PQS6"/>